<dbReference type="RefSeq" id="WP_255060954.1">
    <property type="nucleotide sequence ID" value="NZ_JANDBD010000006.1"/>
</dbReference>
<organism evidence="1 2">
    <name type="scientific">Mycolicibacterium arenosum</name>
    <dbReference type="NCBI Taxonomy" id="2952157"/>
    <lineage>
        <taxon>Bacteria</taxon>
        <taxon>Bacillati</taxon>
        <taxon>Actinomycetota</taxon>
        <taxon>Actinomycetes</taxon>
        <taxon>Mycobacteriales</taxon>
        <taxon>Mycobacteriaceae</taxon>
        <taxon>Mycolicibacterium</taxon>
    </lineage>
</organism>
<dbReference type="SUPFAM" id="SSF53756">
    <property type="entry name" value="UDP-Glycosyltransferase/glycogen phosphorylase"/>
    <property type="match status" value="1"/>
</dbReference>
<comment type="caution">
    <text evidence="1">The sequence shown here is derived from an EMBL/GenBank/DDBJ whole genome shotgun (WGS) entry which is preliminary data.</text>
</comment>
<proteinExistence type="predicted"/>
<protein>
    <recommendedName>
        <fullName evidence="3">Glycosyl transferase family 1</fullName>
    </recommendedName>
</protein>
<dbReference type="Proteomes" id="UP001651690">
    <property type="component" value="Unassembled WGS sequence"/>
</dbReference>
<sequence length="331" mass="35197">MSDPIAHVVVGPARHGVVRFGVALDQRLRSNGFPIELRSALGRTAQGRGVHVQFTDRLFGADAVQAAVAVSEFAAMVHCSGARISATLHDLPQPSDGEHYSTRAHAYASLASTLDAVVVSSDHERELLSTIGFRGRTSVIPLPVTPPVHGPSPSSHPPSVGMFGFVYPGKGHAEVLDAMERLPPGVAMTVIGEPSAGHEDLIEHLAATARAQGRRFEVTGHVTDGAVNPLLHGVSVPVVHHRHVSASGSLNSWLTAGRRPLVASTRYTREIAIRNPGGLLLYEDDPDSLAAALRAALDEPESTWLPPGFACSPTPDQVARCYARFLRGVHR</sequence>
<reference evidence="1 2" key="1">
    <citation type="submission" date="2022-06" db="EMBL/GenBank/DDBJ databases">
        <title>Mycolicibacterium sp. CAU 1645 isolated from seawater.</title>
        <authorList>
            <person name="Kim W."/>
        </authorList>
    </citation>
    <scope>NUCLEOTIDE SEQUENCE [LARGE SCALE GENOMIC DNA]</scope>
    <source>
        <strain evidence="1 2">CAU 1645</strain>
    </source>
</reference>
<evidence type="ECO:0008006" key="3">
    <source>
        <dbReference type="Google" id="ProtNLM"/>
    </source>
</evidence>
<dbReference type="EMBL" id="JANDBD010000006">
    <property type="protein sequence ID" value="MCP9273634.1"/>
    <property type="molecule type" value="Genomic_DNA"/>
</dbReference>
<evidence type="ECO:0000313" key="2">
    <source>
        <dbReference type="Proteomes" id="UP001651690"/>
    </source>
</evidence>
<evidence type="ECO:0000313" key="1">
    <source>
        <dbReference type="EMBL" id="MCP9273634.1"/>
    </source>
</evidence>
<gene>
    <name evidence="1" type="ORF">NM203_15705</name>
</gene>
<name>A0ABT1M3A0_9MYCO</name>
<accession>A0ABT1M3A0</accession>
<keyword evidence="2" id="KW-1185">Reference proteome</keyword>
<dbReference type="Pfam" id="PF13692">
    <property type="entry name" value="Glyco_trans_1_4"/>
    <property type="match status" value="1"/>
</dbReference>
<dbReference type="Gene3D" id="3.40.50.2000">
    <property type="entry name" value="Glycogen Phosphorylase B"/>
    <property type="match status" value="1"/>
</dbReference>